<gene>
    <name evidence="2" type="ORF">FHS99_003433</name>
</gene>
<evidence type="ECO:0000313" key="2">
    <source>
        <dbReference type="EMBL" id="MBB5730925.1"/>
    </source>
</evidence>
<proteinExistence type="predicted"/>
<comment type="caution">
    <text evidence="2">The sequence shown here is derived from an EMBL/GenBank/DDBJ whole genome shotgun (WGS) entry which is preliminary data.</text>
</comment>
<dbReference type="AlphaFoldDB" id="A0A7W9F4X3"/>
<evidence type="ECO:0000259" key="1">
    <source>
        <dbReference type="Pfam" id="PF20282"/>
    </source>
</evidence>
<organism evidence="2 3">
    <name type="scientific">Sphingomonas prati</name>
    <dbReference type="NCBI Taxonomy" id="1843237"/>
    <lineage>
        <taxon>Bacteria</taxon>
        <taxon>Pseudomonadati</taxon>
        <taxon>Pseudomonadota</taxon>
        <taxon>Alphaproteobacteria</taxon>
        <taxon>Sphingomonadales</taxon>
        <taxon>Sphingomonadaceae</taxon>
        <taxon>Sphingomonas</taxon>
    </lineage>
</organism>
<protein>
    <recommendedName>
        <fullName evidence="1">ABC-three component systems C-terminal domain-containing protein</fullName>
    </recommendedName>
</protein>
<dbReference type="OrthoDB" id="3242664at2"/>
<evidence type="ECO:0000313" key="3">
    <source>
        <dbReference type="Proteomes" id="UP000546701"/>
    </source>
</evidence>
<sequence>MIDYAAQIYALDDADLERLVDDWVASLRPRYLGSDRFSGAGDMGRDVVGYHSRQRFDGPWDNFQCKQLRKALGETEVLRELGKIFFHAAAGHFPVPRSYVFVAPKGAVRAVRALISQPSKIAPRLIERWDDCCSTQLVEGEVHALSDAVRAAIDGFAFENVSLLEAGKLVRDEAMKPVLIKWFSADPGEAPVGEVPAGLQPEETGYVDQLLAAYRERGAVALGGGDDALAHAEYGEHFRVQRERFFDAAAFKRYYRDSTEPRVLEAFDKDIFHGVFDTHQLTHADALAKIAAVMVEAKGVAVAGVLGRYARVPVKQGTCHHFANSGRLAWVK</sequence>
<name>A0A7W9F4X3_9SPHN</name>
<keyword evidence="3" id="KW-1185">Reference proteome</keyword>
<dbReference type="RefSeq" id="WP_157177912.1">
    <property type="nucleotide sequence ID" value="NZ_BMJP01000010.1"/>
</dbReference>
<reference evidence="2 3" key="1">
    <citation type="submission" date="2020-08" db="EMBL/GenBank/DDBJ databases">
        <title>Genomic Encyclopedia of Type Strains, Phase IV (KMG-IV): sequencing the most valuable type-strain genomes for metagenomic binning, comparative biology and taxonomic classification.</title>
        <authorList>
            <person name="Goeker M."/>
        </authorList>
    </citation>
    <scope>NUCLEOTIDE SEQUENCE [LARGE SCALE GENOMIC DNA]</scope>
    <source>
        <strain evidence="2 3">DSM 103336</strain>
    </source>
</reference>
<dbReference type="Proteomes" id="UP000546701">
    <property type="component" value="Unassembled WGS sequence"/>
</dbReference>
<dbReference type="Pfam" id="PF20282">
    <property type="entry name" value="CTD6"/>
    <property type="match status" value="1"/>
</dbReference>
<feature type="domain" description="ABC-three component systems C-terminal" evidence="1">
    <location>
        <begin position="203"/>
        <end position="330"/>
    </location>
</feature>
<dbReference type="InterPro" id="IPR046914">
    <property type="entry name" value="ABC-3C_CTD6"/>
</dbReference>
<dbReference type="EMBL" id="JACIJR010000012">
    <property type="protein sequence ID" value="MBB5730925.1"/>
    <property type="molecule type" value="Genomic_DNA"/>
</dbReference>
<accession>A0A7W9F4X3</accession>